<protein>
    <recommendedName>
        <fullName evidence="6">Tfp pilus assembly protein PilO</fullName>
    </recommendedName>
</protein>
<evidence type="ECO:0000313" key="5">
    <source>
        <dbReference type="Proteomes" id="UP000010482"/>
    </source>
</evidence>
<proteinExistence type="predicted"/>
<gene>
    <name evidence="4" type="ORF">Dacsa_3159</name>
</gene>
<dbReference type="RefSeq" id="WP_015230661.1">
    <property type="nucleotide sequence ID" value="NC_019780.1"/>
</dbReference>
<keyword evidence="3" id="KW-0472">Membrane</keyword>
<evidence type="ECO:0008006" key="6">
    <source>
        <dbReference type="Google" id="ProtNLM"/>
    </source>
</evidence>
<dbReference type="EMBL" id="CP003944">
    <property type="protein sequence ID" value="AFZ51684.1"/>
    <property type="molecule type" value="Genomic_DNA"/>
</dbReference>
<sequence length="253" mass="28681">MTFSDELSPEEQLEDEGGSYPEAFGITFTPQVSGIAIALVGLGIAGYLWMNFVQTARQQYNDLVSQRDQLEAQIEQQPSLEGIVQELEQQIQQTRSQQDEILNLLSSEESLDTLLFDLQQIVQEINEETIGENATELTLESFQPQMANPEVVNDGSFGEPVNGKIRRKTYSLEMVGTFAQTRSLINQLERLQPLLLINDFNTQVTENQQGEFLIKENRFVIRTRPQLSSSFQLEAILPVSPEKLRAIEQPEEE</sequence>
<dbReference type="PATRIC" id="fig|13035.3.peg.3576"/>
<evidence type="ECO:0000256" key="1">
    <source>
        <dbReference type="SAM" id="Coils"/>
    </source>
</evidence>
<dbReference type="STRING" id="13035.Dacsa_3159"/>
<evidence type="ECO:0000256" key="3">
    <source>
        <dbReference type="SAM" id="Phobius"/>
    </source>
</evidence>
<dbReference type="InterPro" id="IPR014717">
    <property type="entry name" value="Transl_elong_EF1B/ribsomal_bS6"/>
</dbReference>
<dbReference type="OrthoDB" id="483469at2"/>
<keyword evidence="5" id="KW-1185">Reference proteome</keyword>
<keyword evidence="3" id="KW-0812">Transmembrane</keyword>
<keyword evidence="1" id="KW-0175">Coiled coil</keyword>
<feature type="compositionally biased region" description="Acidic residues" evidence="2">
    <location>
        <begin position="7"/>
        <end position="17"/>
    </location>
</feature>
<name>K9YXQ7_DACS8</name>
<feature type="transmembrane region" description="Helical" evidence="3">
    <location>
        <begin position="32"/>
        <end position="50"/>
    </location>
</feature>
<dbReference type="Proteomes" id="UP000010482">
    <property type="component" value="Chromosome"/>
</dbReference>
<keyword evidence="3" id="KW-1133">Transmembrane helix</keyword>
<dbReference type="Gene3D" id="3.30.70.60">
    <property type="match status" value="1"/>
</dbReference>
<reference evidence="4" key="1">
    <citation type="submission" date="2012-04" db="EMBL/GenBank/DDBJ databases">
        <title>Finished genome of Dactylococcopsis salina PCC 8305.</title>
        <authorList>
            <consortium name="US DOE Joint Genome Institute"/>
            <person name="Gugger M."/>
            <person name="Coursin T."/>
            <person name="Rippka R."/>
            <person name="Tandeau De Marsac N."/>
            <person name="Huntemann M."/>
            <person name="Wei C.-L."/>
            <person name="Han J."/>
            <person name="Detter J.C."/>
            <person name="Han C."/>
            <person name="Tapia R."/>
            <person name="Daligault H."/>
            <person name="Chen A."/>
            <person name="Krypides N."/>
            <person name="Mavromatis K."/>
            <person name="Markowitz V."/>
            <person name="Szeto E."/>
            <person name="Ivanova N."/>
            <person name="Ovchinnikova G."/>
            <person name="Pagani I."/>
            <person name="Pati A."/>
            <person name="Goodwin L."/>
            <person name="Peters L."/>
            <person name="Pitluck S."/>
            <person name="Woyke T."/>
            <person name="Kerfeld C."/>
        </authorList>
    </citation>
    <scope>NUCLEOTIDE SEQUENCE [LARGE SCALE GENOMIC DNA]</scope>
    <source>
        <strain evidence="4">PCC 8305</strain>
    </source>
</reference>
<accession>K9YXQ7</accession>
<evidence type="ECO:0000256" key="2">
    <source>
        <dbReference type="SAM" id="MobiDB-lite"/>
    </source>
</evidence>
<dbReference type="eggNOG" id="COG3167">
    <property type="taxonomic scope" value="Bacteria"/>
</dbReference>
<evidence type="ECO:0000313" key="4">
    <source>
        <dbReference type="EMBL" id="AFZ51684.1"/>
    </source>
</evidence>
<organism evidence="4 5">
    <name type="scientific">Dactylococcopsis salina (strain PCC 8305)</name>
    <name type="common">Myxobactron salinum</name>
    <dbReference type="NCBI Taxonomy" id="13035"/>
    <lineage>
        <taxon>Bacteria</taxon>
        <taxon>Bacillati</taxon>
        <taxon>Cyanobacteriota</taxon>
        <taxon>Cyanophyceae</taxon>
        <taxon>Nodosilineales</taxon>
        <taxon>Cymatolegaceae</taxon>
        <taxon>Dactylococcopsis</taxon>
    </lineage>
</organism>
<feature type="coiled-coil region" evidence="1">
    <location>
        <begin position="53"/>
        <end position="104"/>
    </location>
</feature>
<dbReference type="HOGENOM" id="CLU_086007_1_0_3"/>
<dbReference type="AlphaFoldDB" id="K9YXQ7"/>
<feature type="region of interest" description="Disordered" evidence="2">
    <location>
        <begin position="1"/>
        <end position="20"/>
    </location>
</feature>
<dbReference type="KEGG" id="dsl:Dacsa_3159"/>